<evidence type="ECO:0000256" key="1">
    <source>
        <dbReference type="SAM" id="SignalP"/>
    </source>
</evidence>
<sequence>MKTLLYKLIVFTFLLPVIAFANNGTGKHEGKYTKEKTITKEFSVNSDALLKVSNSYGTVHMTSWDKNIVAIEVTIKTNGDSEDKVTERLDQIGVDFSNSPAMVNAKTRFNKDNSKSWWKWNKRNKVNITVNYTIRFPKGNELNISNDYGAIFLNRAENKVSLNCDYGRMEIGELLGNDNSLNFDYSNNVTIAYMNNGRINADYSSFTINKAEDIILNADYTKSRFGTISNIEYNCEYNTLQIEQANDVKGTGDYLSLRLGIITGNIDVRADYGSIKIAEMTDDAGNIRIQSDYAGIKIGYQSQYYFNFELSLEYASIKGEDDFTMNKKRVESGERYYKGYYGNGTSGNNIYINSEYGSVRFEKL</sequence>
<proteinExistence type="predicted"/>
<feature type="signal peptide" evidence="1">
    <location>
        <begin position="1"/>
        <end position="21"/>
    </location>
</feature>
<dbReference type="RefSeq" id="WP_160128761.1">
    <property type="nucleotide sequence ID" value="NZ_CP019288.1"/>
</dbReference>
<reference evidence="2 3" key="1">
    <citation type="journal article" date="2013" name="Int. J. Syst. Evol. Microbiol.">
        <title>Kordia antarctica sp. nov., isolated from Antarctic seawater.</title>
        <authorList>
            <person name="Baek K."/>
            <person name="Choi A."/>
            <person name="Kang I."/>
            <person name="Lee K."/>
            <person name="Cho J.C."/>
        </authorList>
    </citation>
    <scope>NUCLEOTIDE SEQUENCE [LARGE SCALE GENOMIC DNA]</scope>
    <source>
        <strain evidence="2 3">IMCC3317</strain>
    </source>
</reference>
<dbReference type="Proteomes" id="UP000464657">
    <property type="component" value="Chromosome"/>
</dbReference>
<accession>A0A7L4ZH12</accession>
<protein>
    <recommendedName>
        <fullName evidence="4">Adhesin domain-containing protein</fullName>
    </recommendedName>
</protein>
<dbReference type="OrthoDB" id="1117657at2"/>
<name>A0A7L4ZH12_9FLAO</name>
<evidence type="ECO:0008006" key="4">
    <source>
        <dbReference type="Google" id="ProtNLM"/>
    </source>
</evidence>
<keyword evidence="3" id="KW-1185">Reference proteome</keyword>
<organism evidence="2 3">
    <name type="scientific">Kordia antarctica</name>
    <dbReference type="NCBI Taxonomy" id="1218801"/>
    <lineage>
        <taxon>Bacteria</taxon>
        <taxon>Pseudomonadati</taxon>
        <taxon>Bacteroidota</taxon>
        <taxon>Flavobacteriia</taxon>
        <taxon>Flavobacteriales</taxon>
        <taxon>Flavobacteriaceae</taxon>
        <taxon>Kordia</taxon>
    </lineage>
</organism>
<evidence type="ECO:0000313" key="2">
    <source>
        <dbReference type="EMBL" id="QHI36028.1"/>
    </source>
</evidence>
<gene>
    <name evidence="2" type="ORF">IMCC3317_13810</name>
</gene>
<evidence type="ECO:0000313" key="3">
    <source>
        <dbReference type="Proteomes" id="UP000464657"/>
    </source>
</evidence>
<keyword evidence="1" id="KW-0732">Signal</keyword>
<dbReference type="KEGG" id="kan:IMCC3317_13810"/>
<dbReference type="AlphaFoldDB" id="A0A7L4ZH12"/>
<dbReference type="EMBL" id="CP019288">
    <property type="protein sequence ID" value="QHI36028.1"/>
    <property type="molecule type" value="Genomic_DNA"/>
</dbReference>
<feature type="chain" id="PRO_5029858203" description="Adhesin domain-containing protein" evidence="1">
    <location>
        <begin position="22"/>
        <end position="364"/>
    </location>
</feature>